<keyword evidence="4 10" id="KW-1133">Transmembrane helix</keyword>
<feature type="transmembrane region" description="Helical" evidence="10">
    <location>
        <begin position="509"/>
        <end position="529"/>
    </location>
</feature>
<dbReference type="EMBL" id="GBHO01005761">
    <property type="protein sequence ID" value="JAG37843.1"/>
    <property type="molecule type" value="Transcribed_RNA"/>
</dbReference>
<evidence type="ECO:0000256" key="1">
    <source>
        <dbReference type="ARBA" id="ARBA00004141"/>
    </source>
</evidence>
<feature type="coiled-coil region" evidence="8">
    <location>
        <begin position="750"/>
        <end position="777"/>
    </location>
</feature>
<dbReference type="PRINTS" id="PR01433">
    <property type="entry name" value="POLYCYSTIN2"/>
</dbReference>
<feature type="region of interest" description="Disordered" evidence="9">
    <location>
        <begin position="114"/>
        <end position="146"/>
    </location>
</feature>
<feature type="transmembrane region" description="Helical" evidence="10">
    <location>
        <begin position="456"/>
        <end position="476"/>
    </location>
</feature>
<organism evidence="13">
    <name type="scientific">Lygus hesperus</name>
    <name type="common">Western plant bug</name>
    <dbReference type="NCBI Taxonomy" id="30085"/>
    <lineage>
        <taxon>Eukaryota</taxon>
        <taxon>Metazoa</taxon>
        <taxon>Ecdysozoa</taxon>
        <taxon>Arthropoda</taxon>
        <taxon>Hexapoda</taxon>
        <taxon>Insecta</taxon>
        <taxon>Pterygota</taxon>
        <taxon>Neoptera</taxon>
        <taxon>Paraneoptera</taxon>
        <taxon>Hemiptera</taxon>
        <taxon>Heteroptera</taxon>
        <taxon>Panheteroptera</taxon>
        <taxon>Cimicomorpha</taxon>
        <taxon>Miridae</taxon>
        <taxon>Mirini</taxon>
        <taxon>Lygus</taxon>
    </lineage>
</organism>
<dbReference type="GO" id="GO:0050982">
    <property type="term" value="P:detection of mechanical stimulus"/>
    <property type="evidence" value="ECO:0007669"/>
    <property type="project" value="TreeGrafter"/>
</dbReference>
<feature type="region of interest" description="Disordered" evidence="9">
    <location>
        <begin position="56"/>
        <end position="85"/>
    </location>
</feature>
<keyword evidence="8" id="KW-0175">Coiled coil</keyword>
<comment type="similarity">
    <text evidence="2">Belongs to the polycystin family.</text>
</comment>
<dbReference type="GO" id="GO:0005262">
    <property type="term" value="F:calcium channel activity"/>
    <property type="evidence" value="ECO:0007669"/>
    <property type="project" value="TreeGrafter"/>
</dbReference>
<keyword evidence="6" id="KW-0325">Glycoprotein</keyword>
<dbReference type="PANTHER" id="PTHR10877">
    <property type="entry name" value="POLYCYSTIN FAMILY MEMBER"/>
    <property type="match status" value="1"/>
</dbReference>
<evidence type="ECO:0000256" key="6">
    <source>
        <dbReference type="ARBA" id="ARBA00023180"/>
    </source>
</evidence>
<evidence type="ECO:0000256" key="8">
    <source>
        <dbReference type="SAM" id="Coils"/>
    </source>
</evidence>
<dbReference type="Pfam" id="PF08016">
    <property type="entry name" value="PKD_channel"/>
    <property type="match status" value="1"/>
</dbReference>
<evidence type="ECO:0000259" key="11">
    <source>
        <dbReference type="Pfam" id="PF08016"/>
    </source>
</evidence>
<keyword evidence="5 10" id="KW-0472">Membrane</keyword>
<dbReference type="Pfam" id="PF20519">
    <property type="entry name" value="Polycystin_dom"/>
    <property type="match status" value="1"/>
</dbReference>
<evidence type="ECO:0000256" key="5">
    <source>
        <dbReference type="ARBA" id="ARBA00023136"/>
    </source>
</evidence>
<evidence type="ECO:0000256" key="7">
    <source>
        <dbReference type="PIRSR" id="PIRSR603915-2"/>
    </source>
</evidence>
<feature type="transmembrane region" description="Helical" evidence="10">
    <location>
        <begin position="583"/>
        <end position="602"/>
    </location>
</feature>
<feature type="transmembrane region" description="Helical" evidence="10">
    <location>
        <begin position="550"/>
        <end position="571"/>
    </location>
</feature>
<dbReference type="AlphaFoldDB" id="A0A0A9Z3C0"/>
<feature type="domain" description="Polycystin cation channel PKD1/PKD2" evidence="11">
    <location>
        <begin position="419"/>
        <end position="635"/>
    </location>
</feature>
<keyword evidence="3 10" id="KW-0812">Transmembrane</keyword>
<evidence type="ECO:0000256" key="10">
    <source>
        <dbReference type="SAM" id="Phobius"/>
    </source>
</evidence>
<feature type="compositionally biased region" description="Basic residues" evidence="9">
    <location>
        <begin position="133"/>
        <end position="144"/>
    </location>
</feature>
<feature type="transmembrane region" description="Helical" evidence="10">
    <location>
        <begin position="614"/>
        <end position="641"/>
    </location>
</feature>
<dbReference type="Gene3D" id="1.10.287.70">
    <property type="match status" value="1"/>
</dbReference>
<dbReference type="InterPro" id="IPR003915">
    <property type="entry name" value="PKD_2"/>
</dbReference>
<evidence type="ECO:0000256" key="3">
    <source>
        <dbReference type="ARBA" id="ARBA00022692"/>
    </source>
</evidence>
<protein>
    <submittedName>
        <fullName evidence="13">Polycystin-2</fullName>
    </submittedName>
</protein>
<dbReference type="InterPro" id="IPR013122">
    <property type="entry name" value="PKD1_2_channel"/>
</dbReference>
<dbReference type="GO" id="GO:0005509">
    <property type="term" value="F:calcium ion binding"/>
    <property type="evidence" value="ECO:0007669"/>
    <property type="project" value="InterPro"/>
</dbReference>
<name>A0A0A9Z3C0_LYGHE</name>
<dbReference type="InterPro" id="IPR051223">
    <property type="entry name" value="Polycystin"/>
</dbReference>
<dbReference type="InterPro" id="IPR046791">
    <property type="entry name" value="Polycystin_dom"/>
</dbReference>
<dbReference type="GO" id="GO:0016020">
    <property type="term" value="C:membrane"/>
    <property type="evidence" value="ECO:0007669"/>
    <property type="project" value="UniProtKB-SubCell"/>
</dbReference>
<dbReference type="PANTHER" id="PTHR10877:SF183">
    <property type="entry name" value="AT14535P-RELATED"/>
    <property type="match status" value="1"/>
</dbReference>
<evidence type="ECO:0000256" key="2">
    <source>
        <dbReference type="ARBA" id="ARBA00007200"/>
    </source>
</evidence>
<feature type="domain" description="Polycystin" evidence="12">
    <location>
        <begin position="236"/>
        <end position="416"/>
    </location>
</feature>
<gene>
    <name evidence="13" type="primary">PKD2_1</name>
    <name evidence="13" type="ORF">CM83_40841</name>
</gene>
<feature type="disulfide bond" evidence="7">
    <location>
        <begin position="291"/>
        <end position="304"/>
    </location>
</feature>
<reference evidence="13" key="1">
    <citation type="journal article" date="2014" name="PLoS ONE">
        <title>Transcriptome-Based Identification of ABC Transporters in the Western Tarnished Plant Bug Lygus hesperus.</title>
        <authorList>
            <person name="Hull J.J."/>
            <person name="Chaney K."/>
            <person name="Geib S.M."/>
            <person name="Fabrick J.A."/>
            <person name="Brent C.S."/>
            <person name="Walsh D."/>
            <person name="Lavine L.C."/>
        </authorList>
    </citation>
    <scope>NUCLEOTIDE SEQUENCE</scope>
</reference>
<evidence type="ECO:0000259" key="12">
    <source>
        <dbReference type="Pfam" id="PF20519"/>
    </source>
</evidence>
<comment type="subcellular location">
    <subcellularLocation>
        <location evidence="1">Membrane</location>
        <topology evidence="1">Multi-pass membrane protein</topology>
    </subcellularLocation>
</comment>
<sequence length="791" mass="90132">MDLNQISKDSQGCDWNEPFEIAIEDVNWGYDGNLVQQAAGGSRRRLNLGGVSRIVLEPEQPDRPQPRKMKKEKGPGDDPSSAANVAGKEMVFSLTSSTDRVSVSASIRQAFSSRHSSASKSKKSSRGWDPQQKYKRKSSSRRRSTVTVQDRLKAMKNLPQKVRDTFFWLDKYEYEGVTEIILELRRFSIHVIYLTIIWSIFATFDFSDKYAGAVLSDSITMSKYNSSFGRPGTFVDLRSIGDVLSFIKEVLLQILFDPSDAGRWGTPQLLTSMVLVGAPQIRQVRVKNTTCYYHPIIQGLYRSCYDYYSKNNEDTESFGMNYSAWRYTSVPDGYDWEGVLSTYGGGGYSMNFSDINSTRFWLSELEENSWIRPGTRAVIVTFTTATANVYCVAKLAFELPPVGGVITSSSFHTAKFNRFLDGGSFFILSCEFCLIIFTVYYTVDLWKDLSRKEAEFSFWTVVNLIIICLSYAVIIIEVTQTLSVTERFQNVVSVIHTTEHASLDRSLRYQFALECCGSVLLGLALVKLFKFSSLTKPTSLICSAFDKVKYELLAVVITTAVMTMGFAVLGMSIFGDGIVGMRTLWEAFFSLVFLSSSNFSYYRDCFRISKLWTYIFFPGYIAFIFLFVLNTCGALVVFGFLTAAEEAGSDQKHLYLGDVIKEAGILILPHFGFQRLAYKLRASLLYEMNVKEYDAFVRILLRYEWKWREIQLFMRSHSLERGDKLSFEQLIDAYDDFWVRQQLAVEVSGHHKLKDRIKTITETIERIEATCQDVKTKAELVADRKLLKKSR</sequence>
<proteinExistence type="inferred from homology"/>
<evidence type="ECO:0000313" key="13">
    <source>
        <dbReference type="EMBL" id="JAG37843.1"/>
    </source>
</evidence>
<accession>A0A0A9Z3C0</accession>
<evidence type="ECO:0000256" key="9">
    <source>
        <dbReference type="SAM" id="MobiDB-lite"/>
    </source>
</evidence>
<reference evidence="13" key="2">
    <citation type="submission" date="2014-07" db="EMBL/GenBank/DDBJ databases">
        <authorList>
            <person name="Hull J."/>
        </authorList>
    </citation>
    <scope>NUCLEOTIDE SEQUENCE</scope>
</reference>
<feature type="transmembrane region" description="Helical" evidence="10">
    <location>
        <begin position="425"/>
        <end position="444"/>
    </location>
</feature>
<evidence type="ECO:0000256" key="4">
    <source>
        <dbReference type="ARBA" id="ARBA00022989"/>
    </source>
</evidence>